<dbReference type="Gene3D" id="6.10.250.780">
    <property type="match status" value="1"/>
</dbReference>
<evidence type="ECO:0000313" key="19">
    <source>
        <dbReference type="Proteomes" id="UP000014760"/>
    </source>
</evidence>
<dbReference type="EnsemblMetazoa" id="CapteT165186">
    <property type="protein sequence ID" value="CapteP165186"/>
    <property type="gene ID" value="CapteG165186"/>
</dbReference>
<dbReference type="InterPro" id="IPR011645">
    <property type="entry name" value="HNOB_dom_associated"/>
</dbReference>
<comment type="catalytic activity">
    <reaction evidence="13">
        <text>GTP = 3',5'-cyclic GMP + diphosphate</text>
        <dbReference type="Rhea" id="RHEA:13665"/>
        <dbReference type="ChEBI" id="CHEBI:33019"/>
        <dbReference type="ChEBI" id="CHEBI:37565"/>
        <dbReference type="ChEBI" id="CHEBI:57746"/>
        <dbReference type="EC" id="4.6.1.2"/>
    </reaction>
</comment>
<accession>R7V6G8</accession>
<evidence type="ECO:0000256" key="11">
    <source>
        <dbReference type="ARBA" id="ARBA00023293"/>
    </source>
</evidence>
<feature type="region of interest" description="Disordered" evidence="14">
    <location>
        <begin position="817"/>
        <end position="856"/>
    </location>
</feature>
<comment type="subcellular location">
    <subcellularLocation>
        <location evidence="1">Membrane</location>
        <topology evidence="1">Single-pass type I membrane protein</topology>
    </subcellularLocation>
</comment>
<dbReference type="SUPFAM" id="SSF56112">
    <property type="entry name" value="Protein kinase-like (PK-like)"/>
    <property type="match status" value="1"/>
</dbReference>
<evidence type="ECO:0000256" key="14">
    <source>
        <dbReference type="SAM" id="MobiDB-lite"/>
    </source>
</evidence>
<evidence type="ECO:0000259" key="16">
    <source>
        <dbReference type="PROSITE" id="PS50125"/>
    </source>
</evidence>
<dbReference type="EC" id="4.6.1.2" evidence="2 13"/>
<dbReference type="PANTHER" id="PTHR11920:SF507">
    <property type="entry name" value="GUANYLATE CYCLASE"/>
    <property type="match status" value="1"/>
</dbReference>
<evidence type="ECO:0000256" key="8">
    <source>
        <dbReference type="ARBA" id="ARBA00023170"/>
    </source>
</evidence>
<dbReference type="FunFam" id="3.30.70.1230:FF:000019">
    <property type="entry name" value="Guanylate cyclase"/>
    <property type="match status" value="1"/>
</dbReference>
<dbReference type="OMA" id="YDCWPIN"/>
<dbReference type="InterPro" id="IPR018297">
    <property type="entry name" value="A/G_cyclase_CS"/>
</dbReference>
<evidence type="ECO:0000256" key="3">
    <source>
        <dbReference type="ARBA" id="ARBA00022692"/>
    </source>
</evidence>
<evidence type="ECO:0000313" key="18">
    <source>
        <dbReference type="EnsemblMetazoa" id="CapteP165186"/>
    </source>
</evidence>
<dbReference type="Pfam" id="PF00211">
    <property type="entry name" value="Guanylate_cyc"/>
    <property type="match status" value="1"/>
</dbReference>
<keyword evidence="7" id="KW-0472">Membrane</keyword>
<evidence type="ECO:0000256" key="1">
    <source>
        <dbReference type="ARBA" id="ARBA00004479"/>
    </source>
</evidence>
<dbReference type="PROSITE" id="PS00452">
    <property type="entry name" value="GUANYLATE_CYCLASE_1"/>
    <property type="match status" value="1"/>
</dbReference>
<keyword evidence="3" id="KW-0812">Transmembrane</keyword>
<evidence type="ECO:0000256" key="13">
    <source>
        <dbReference type="RuleBase" id="RU003431"/>
    </source>
</evidence>
<sequence>MISASTAWHDFTNTDFHCWPLTASSLNPTALASCPGVALDWVEPPPTEIKAEEAFNVTYDLILDSTFYDWAVDTSGGQTNYFSTIGFTNGSEAKYWCETTICPSASADVTINNCCIHHVNVHSCPLVDTSYCGPWISPSGDIYTHSAVLWGAASTTRWTSIVGGLYVEGTTQMIAHFKVANMQMALFFDILVKPRSECGNNICETEDGEDCSVCPADCGKCPFKLETWQLTLIIIGALVLQHVEAVTLTVYQFTTYQQRKLLWDESWIVTHEEIQRAMSKKAVFGSSLSLAAINSSNAGLSNMQASAAARQVFTKVTVINGKSAAVRSVCKTQFTLTKQVRQEVKTLRSIDHHNVCKFVAACLDPEKFCIMMEYCPKGSLADVLQNPDVPLNWGFRFSMASDVARGMIQLHTHHIIHGRLSSNNCVIDDRWTVKITDLDGKSRQDERDDAFHKERLMQVYKPPECYEKGYTIGPEADSYAFGIILVELATRNDAYGVHDEDTYDLSETWKPDLPELEDEVDKDMKCPSPVQYNQLIAQCISDNAHTRPTFEVIKRMITKMNPSIQSPVDLMMNMMEKYSKHLEAVVGERTADLVVEKQKTDRLLYSMLPKPVADDLRVGKTIACEQFDVCTIYFSDIVGFTVISSKSTPFEIVGLLNKLYTTFDSIIEKYDVYKVETIGDAYMVVSGVPQRNGDRHASETAGMAVDLVAASEVFVIPHMPKEPLKIRVGMHSGPVCAGVVGLKMPRYCLFGDTVNTASRMESNGEAYRIHMSNPTYEVLKKCGGFKMEERGVIPVKGKGDMRTWWLTGRMESQVDKVKQATSLAEDQQRKISATDSGYNEVSPASTRASPSSGSKS</sequence>
<evidence type="ECO:0000256" key="10">
    <source>
        <dbReference type="ARBA" id="ARBA00023239"/>
    </source>
</evidence>
<dbReference type="InterPro" id="IPR011009">
    <property type="entry name" value="Kinase-like_dom_sf"/>
</dbReference>
<dbReference type="Gene3D" id="3.30.70.1230">
    <property type="entry name" value="Nucleotide cyclase"/>
    <property type="match status" value="1"/>
</dbReference>
<name>R7V6G8_CAPTE</name>
<evidence type="ECO:0000256" key="6">
    <source>
        <dbReference type="ARBA" id="ARBA00022989"/>
    </source>
</evidence>
<reference evidence="18" key="3">
    <citation type="submission" date="2015-06" db="UniProtKB">
        <authorList>
            <consortium name="EnsemblMetazoa"/>
        </authorList>
    </citation>
    <scope>IDENTIFICATION</scope>
</reference>
<evidence type="ECO:0000259" key="15">
    <source>
        <dbReference type="PROSITE" id="PS50011"/>
    </source>
</evidence>
<dbReference type="InterPro" id="IPR001245">
    <property type="entry name" value="Ser-Thr/Tyr_kinase_cat_dom"/>
</dbReference>
<dbReference type="PROSITE" id="PS50011">
    <property type="entry name" value="PROTEIN_KINASE_DOM"/>
    <property type="match status" value="1"/>
</dbReference>
<dbReference type="Pfam" id="PF07701">
    <property type="entry name" value="HNOBA"/>
    <property type="match status" value="1"/>
</dbReference>
<evidence type="ECO:0000313" key="17">
    <source>
        <dbReference type="EMBL" id="ELU11951.1"/>
    </source>
</evidence>
<gene>
    <name evidence="17" type="ORF">CAPTEDRAFT_165186</name>
</gene>
<dbReference type="OrthoDB" id="1890790at2759"/>
<evidence type="ECO:0000256" key="9">
    <source>
        <dbReference type="ARBA" id="ARBA00023180"/>
    </source>
</evidence>
<organism evidence="17">
    <name type="scientific">Capitella teleta</name>
    <name type="common">Polychaete worm</name>
    <dbReference type="NCBI Taxonomy" id="283909"/>
    <lineage>
        <taxon>Eukaryota</taxon>
        <taxon>Metazoa</taxon>
        <taxon>Spiralia</taxon>
        <taxon>Lophotrochozoa</taxon>
        <taxon>Annelida</taxon>
        <taxon>Polychaeta</taxon>
        <taxon>Sedentaria</taxon>
        <taxon>Scolecida</taxon>
        <taxon>Capitellidae</taxon>
        <taxon>Capitella</taxon>
    </lineage>
</organism>
<dbReference type="GO" id="GO:0004383">
    <property type="term" value="F:guanylate cyclase activity"/>
    <property type="evidence" value="ECO:0007669"/>
    <property type="project" value="UniProtKB-EC"/>
</dbReference>
<protein>
    <recommendedName>
        <fullName evidence="2 13">Guanylate cyclase</fullName>
        <ecNumber evidence="2 13">4.6.1.2</ecNumber>
    </recommendedName>
</protein>
<dbReference type="GO" id="GO:0007168">
    <property type="term" value="P:receptor guanylyl cyclase signaling pathway"/>
    <property type="evidence" value="ECO:0007669"/>
    <property type="project" value="TreeGrafter"/>
</dbReference>
<feature type="compositionally biased region" description="Polar residues" evidence="14">
    <location>
        <begin position="819"/>
        <end position="856"/>
    </location>
</feature>
<dbReference type="GO" id="GO:0005524">
    <property type="term" value="F:ATP binding"/>
    <property type="evidence" value="ECO:0007669"/>
    <property type="project" value="InterPro"/>
</dbReference>
<dbReference type="Proteomes" id="UP000014760">
    <property type="component" value="Unassembled WGS sequence"/>
</dbReference>
<dbReference type="EMBL" id="KB296270">
    <property type="protein sequence ID" value="ELU11951.1"/>
    <property type="molecule type" value="Genomic_DNA"/>
</dbReference>
<evidence type="ECO:0000256" key="4">
    <source>
        <dbReference type="ARBA" id="ARBA00022729"/>
    </source>
</evidence>
<keyword evidence="19" id="KW-1185">Reference proteome</keyword>
<proteinExistence type="inferred from homology"/>
<dbReference type="SMART" id="SM00044">
    <property type="entry name" value="CYCc"/>
    <property type="match status" value="1"/>
</dbReference>
<evidence type="ECO:0000256" key="5">
    <source>
        <dbReference type="ARBA" id="ARBA00022741"/>
    </source>
</evidence>
<keyword evidence="9" id="KW-0325">Glycoprotein</keyword>
<dbReference type="GO" id="GO:0004016">
    <property type="term" value="F:adenylate cyclase activity"/>
    <property type="evidence" value="ECO:0007669"/>
    <property type="project" value="TreeGrafter"/>
</dbReference>
<keyword evidence="4" id="KW-0732">Signal</keyword>
<keyword evidence="5" id="KW-0547">Nucleotide-binding</keyword>
<feature type="domain" description="Protein kinase" evidence="15">
    <location>
        <begin position="298"/>
        <end position="564"/>
    </location>
</feature>
<evidence type="ECO:0000256" key="7">
    <source>
        <dbReference type="ARBA" id="ARBA00023136"/>
    </source>
</evidence>
<reference evidence="19" key="1">
    <citation type="submission" date="2012-12" db="EMBL/GenBank/DDBJ databases">
        <authorList>
            <person name="Hellsten U."/>
            <person name="Grimwood J."/>
            <person name="Chapman J.A."/>
            <person name="Shapiro H."/>
            <person name="Aerts A."/>
            <person name="Otillar R.P."/>
            <person name="Terry A.Y."/>
            <person name="Boore J.L."/>
            <person name="Simakov O."/>
            <person name="Marletaz F."/>
            <person name="Cho S.-J."/>
            <person name="Edsinger-Gonzales E."/>
            <person name="Havlak P."/>
            <person name="Kuo D.-H."/>
            <person name="Larsson T."/>
            <person name="Lv J."/>
            <person name="Arendt D."/>
            <person name="Savage R."/>
            <person name="Osoegawa K."/>
            <person name="de Jong P."/>
            <person name="Lindberg D.R."/>
            <person name="Seaver E.C."/>
            <person name="Weisblat D.A."/>
            <person name="Putnam N.H."/>
            <person name="Grigoriev I.V."/>
            <person name="Rokhsar D.S."/>
        </authorList>
    </citation>
    <scope>NUCLEOTIDE SEQUENCE</scope>
    <source>
        <strain evidence="19">I ESC-2004</strain>
    </source>
</reference>
<dbReference type="SUPFAM" id="SSF55073">
    <property type="entry name" value="Nucleotide cyclase"/>
    <property type="match status" value="1"/>
</dbReference>
<keyword evidence="10 12" id="KW-0456">Lyase</keyword>
<feature type="domain" description="Guanylate cyclase" evidence="16">
    <location>
        <begin position="631"/>
        <end position="761"/>
    </location>
</feature>
<dbReference type="Gene3D" id="1.10.510.10">
    <property type="entry name" value="Transferase(Phosphotransferase) domain 1"/>
    <property type="match status" value="1"/>
</dbReference>
<dbReference type="InterPro" id="IPR050401">
    <property type="entry name" value="Cyclic_nucleotide_synthase"/>
</dbReference>
<dbReference type="InterPro" id="IPR000719">
    <property type="entry name" value="Prot_kinase_dom"/>
</dbReference>
<evidence type="ECO:0000256" key="2">
    <source>
        <dbReference type="ARBA" id="ARBA00012202"/>
    </source>
</evidence>
<dbReference type="HOGENOM" id="CLU_001072_9_0_1"/>
<keyword evidence="8" id="KW-0675">Receptor</keyword>
<comment type="similarity">
    <text evidence="12">Belongs to the adenylyl cyclase class-4/guanylyl cyclase family.</text>
</comment>
<dbReference type="InterPro" id="IPR029787">
    <property type="entry name" value="Nucleotide_cyclase"/>
</dbReference>
<dbReference type="GO" id="GO:0001653">
    <property type="term" value="F:peptide receptor activity"/>
    <property type="evidence" value="ECO:0007669"/>
    <property type="project" value="TreeGrafter"/>
</dbReference>
<evidence type="ECO:0000256" key="12">
    <source>
        <dbReference type="RuleBase" id="RU000405"/>
    </source>
</evidence>
<keyword evidence="6" id="KW-1133">Transmembrane helix</keyword>
<dbReference type="PROSITE" id="PS50125">
    <property type="entry name" value="GUANYLATE_CYCLASE_2"/>
    <property type="match status" value="1"/>
</dbReference>
<dbReference type="GO" id="GO:0005886">
    <property type="term" value="C:plasma membrane"/>
    <property type="evidence" value="ECO:0007669"/>
    <property type="project" value="TreeGrafter"/>
</dbReference>
<dbReference type="InterPro" id="IPR001054">
    <property type="entry name" value="A/G_cyclase"/>
</dbReference>
<dbReference type="PANTHER" id="PTHR11920">
    <property type="entry name" value="GUANYLYL CYCLASE"/>
    <property type="match status" value="1"/>
</dbReference>
<reference evidence="17 19" key="2">
    <citation type="journal article" date="2013" name="Nature">
        <title>Insights into bilaterian evolution from three spiralian genomes.</title>
        <authorList>
            <person name="Simakov O."/>
            <person name="Marletaz F."/>
            <person name="Cho S.J."/>
            <person name="Edsinger-Gonzales E."/>
            <person name="Havlak P."/>
            <person name="Hellsten U."/>
            <person name="Kuo D.H."/>
            <person name="Larsson T."/>
            <person name="Lv J."/>
            <person name="Arendt D."/>
            <person name="Savage R."/>
            <person name="Osoegawa K."/>
            <person name="de Jong P."/>
            <person name="Grimwood J."/>
            <person name="Chapman J.A."/>
            <person name="Shapiro H."/>
            <person name="Aerts A."/>
            <person name="Otillar R.P."/>
            <person name="Terry A.Y."/>
            <person name="Boore J.L."/>
            <person name="Grigoriev I.V."/>
            <person name="Lindberg D.R."/>
            <person name="Seaver E.C."/>
            <person name="Weisblat D.A."/>
            <person name="Putnam N.H."/>
            <person name="Rokhsar D.S."/>
        </authorList>
    </citation>
    <scope>NUCLEOTIDE SEQUENCE</scope>
    <source>
        <strain evidence="17 19">I ESC-2004</strain>
    </source>
</reference>
<dbReference type="GO" id="GO:0004672">
    <property type="term" value="F:protein kinase activity"/>
    <property type="evidence" value="ECO:0007669"/>
    <property type="project" value="InterPro"/>
</dbReference>
<dbReference type="GO" id="GO:0035556">
    <property type="term" value="P:intracellular signal transduction"/>
    <property type="evidence" value="ECO:0007669"/>
    <property type="project" value="InterPro"/>
</dbReference>
<dbReference type="STRING" id="283909.R7V6G8"/>
<dbReference type="AlphaFoldDB" id="R7V6G8"/>
<dbReference type="CDD" id="cd07302">
    <property type="entry name" value="CHD"/>
    <property type="match status" value="1"/>
</dbReference>
<dbReference type="EMBL" id="AMQN01005541">
    <property type="status" value="NOT_ANNOTATED_CDS"/>
    <property type="molecule type" value="Genomic_DNA"/>
</dbReference>
<keyword evidence="11 13" id="KW-0141">cGMP biosynthesis</keyword>
<dbReference type="Pfam" id="PF07714">
    <property type="entry name" value="PK_Tyr_Ser-Thr"/>
    <property type="match status" value="1"/>
</dbReference>